<evidence type="ECO:0000256" key="1">
    <source>
        <dbReference type="SAM" id="Phobius"/>
    </source>
</evidence>
<keyword evidence="1" id="KW-0472">Membrane</keyword>
<reference evidence="2" key="1">
    <citation type="journal article" date="2020" name="Nature">
        <title>Giant virus diversity and host interactions through global metagenomics.</title>
        <authorList>
            <person name="Schulz F."/>
            <person name="Roux S."/>
            <person name="Paez-Espino D."/>
            <person name="Jungbluth S."/>
            <person name="Walsh D.A."/>
            <person name="Denef V.J."/>
            <person name="McMahon K.D."/>
            <person name="Konstantinidis K.T."/>
            <person name="Eloe-Fadrosh E.A."/>
            <person name="Kyrpides N.C."/>
            <person name="Woyke T."/>
        </authorList>
    </citation>
    <scope>NUCLEOTIDE SEQUENCE</scope>
    <source>
        <strain evidence="2">GVMAG-S-1101164-72</strain>
    </source>
</reference>
<proteinExistence type="predicted"/>
<sequence>MSKDIPTGTKCTYQLGNTMIFKNLHFIDTILITAIIVTIIISGYMTFVRLAYGTVHTSYDAWLFGMNLALLLQIIDNHDNSMK</sequence>
<evidence type="ECO:0000313" key="2">
    <source>
        <dbReference type="EMBL" id="QHS81636.1"/>
    </source>
</evidence>
<feature type="transmembrane region" description="Helical" evidence="1">
    <location>
        <begin position="26"/>
        <end position="47"/>
    </location>
</feature>
<keyword evidence="1" id="KW-0812">Transmembrane</keyword>
<protein>
    <submittedName>
        <fullName evidence="2">Uncharacterized protein</fullName>
    </submittedName>
</protein>
<feature type="transmembrane region" description="Helical" evidence="1">
    <location>
        <begin position="59"/>
        <end position="75"/>
    </location>
</feature>
<keyword evidence="1" id="KW-1133">Transmembrane helix</keyword>
<dbReference type="AlphaFoldDB" id="A0A6C0APU7"/>
<dbReference type="EMBL" id="MN740759">
    <property type="protein sequence ID" value="QHS81636.1"/>
    <property type="molecule type" value="Genomic_DNA"/>
</dbReference>
<organism evidence="2">
    <name type="scientific">viral metagenome</name>
    <dbReference type="NCBI Taxonomy" id="1070528"/>
    <lineage>
        <taxon>unclassified sequences</taxon>
        <taxon>metagenomes</taxon>
        <taxon>organismal metagenomes</taxon>
    </lineage>
</organism>
<name>A0A6C0APU7_9ZZZZ</name>
<accession>A0A6C0APU7</accession>